<dbReference type="OrthoDB" id="307678at2759"/>
<dbReference type="EMBL" id="CAJJDN010000092">
    <property type="protein sequence ID" value="CAD8108839.1"/>
    <property type="molecule type" value="Genomic_DNA"/>
</dbReference>
<evidence type="ECO:0000313" key="2">
    <source>
        <dbReference type="Proteomes" id="UP000692954"/>
    </source>
</evidence>
<evidence type="ECO:0000313" key="1">
    <source>
        <dbReference type="EMBL" id="CAD8108839.1"/>
    </source>
</evidence>
<name>A0A8S1Q1V1_9CILI</name>
<keyword evidence="2" id="KW-1185">Reference proteome</keyword>
<gene>
    <name evidence="1" type="ORF">PSON_ATCC_30995.1.T0920097</name>
</gene>
<dbReference type="Proteomes" id="UP000692954">
    <property type="component" value="Unassembled WGS sequence"/>
</dbReference>
<proteinExistence type="predicted"/>
<accession>A0A8S1Q1V1</accession>
<sequence length="334" mass="39180">MNQSNLIQYQVLDSLLQPLMRENNENPLKRKSLLIKFNSAKITSAVIKLNQKPKNIVAMLTKLQNSSSKSNQQISEYIKFNYFTSENQKHIYNSSVTTDQFYTQLQIKIEQDDIAFYNIQIYGQEAQKNTQRTLDNFILKPSQMDNENGTFKVFTDAIQSNRDPAGREKKNVNKYVLKQQQEYQEALEKSLISAQYEQINQKLIQESIENGNSFQQQQKNQSEFEEEELSLEILMGENDLNQYQYQQKKQPQINIENLGYTDNKKGSNLGYNQKTVEKKGQEQHKQQQWKSDQIKLHLMTQYKAGDIDQAFMQMHKLMEISSKGKSFLENVMYN</sequence>
<organism evidence="1 2">
    <name type="scientific">Paramecium sonneborni</name>
    <dbReference type="NCBI Taxonomy" id="65129"/>
    <lineage>
        <taxon>Eukaryota</taxon>
        <taxon>Sar</taxon>
        <taxon>Alveolata</taxon>
        <taxon>Ciliophora</taxon>
        <taxon>Intramacronucleata</taxon>
        <taxon>Oligohymenophorea</taxon>
        <taxon>Peniculida</taxon>
        <taxon>Parameciidae</taxon>
        <taxon>Paramecium</taxon>
    </lineage>
</organism>
<protein>
    <submittedName>
        <fullName evidence="1">Uncharacterized protein</fullName>
    </submittedName>
</protein>
<reference evidence="1" key="1">
    <citation type="submission" date="2021-01" db="EMBL/GenBank/DDBJ databases">
        <authorList>
            <consortium name="Genoscope - CEA"/>
            <person name="William W."/>
        </authorList>
    </citation>
    <scope>NUCLEOTIDE SEQUENCE</scope>
</reference>
<comment type="caution">
    <text evidence="1">The sequence shown here is derived from an EMBL/GenBank/DDBJ whole genome shotgun (WGS) entry which is preliminary data.</text>
</comment>
<dbReference type="AlphaFoldDB" id="A0A8S1Q1V1"/>